<reference evidence="1" key="1">
    <citation type="journal article" date="2021" name="Environ. Microbiol.">
        <title>Gene family expansions and transcriptome signatures uncover fungal adaptations to wood decay.</title>
        <authorList>
            <person name="Hage H."/>
            <person name="Miyauchi S."/>
            <person name="Viragh M."/>
            <person name="Drula E."/>
            <person name="Min B."/>
            <person name="Chaduli D."/>
            <person name="Navarro D."/>
            <person name="Favel A."/>
            <person name="Norest M."/>
            <person name="Lesage-Meessen L."/>
            <person name="Balint B."/>
            <person name="Merenyi Z."/>
            <person name="de Eugenio L."/>
            <person name="Morin E."/>
            <person name="Martinez A.T."/>
            <person name="Baldrian P."/>
            <person name="Stursova M."/>
            <person name="Martinez M.J."/>
            <person name="Novotny C."/>
            <person name="Magnuson J.K."/>
            <person name="Spatafora J.W."/>
            <person name="Maurice S."/>
            <person name="Pangilinan J."/>
            <person name="Andreopoulos W."/>
            <person name="LaButti K."/>
            <person name="Hundley H."/>
            <person name="Na H."/>
            <person name="Kuo A."/>
            <person name="Barry K."/>
            <person name="Lipzen A."/>
            <person name="Henrissat B."/>
            <person name="Riley R."/>
            <person name="Ahrendt S."/>
            <person name="Nagy L.G."/>
            <person name="Grigoriev I.V."/>
            <person name="Martin F."/>
            <person name="Rosso M.N."/>
        </authorList>
    </citation>
    <scope>NUCLEOTIDE SEQUENCE</scope>
    <source>
        <strain evidence="1">CBS 384.51</strain>
    </source>
</reference>
<comment type="caution">
    <text evidence="1">The sequence shown here is derived from an EMBL/GenBank/DDBJ whole genome shotgun (WGS) entry which is preliminary data.</text>
</comment>
<evidence type="ECO:0000313" key="1">
    <source>
        <dbReference type="EMBL" id="KAI0084928.1"/>
    </source>
</evidence>
<sequence length="310" mass="34709">MPAEGSTGSSNQPPSYEDLQAERDLKESFAQLLKDHEEIQRLFKFVSAQLDTTPKIGDDHDLSREWHLLTKKHKKLYRDSQLNASQCASFLSNYGTVLVPLSEGSMPVNEKQLMINKFIETIPIHQQAARKTSTRFHELAKQVEVFPIKVASYLRQQAEKGGFWESFWTGVEGLCMSIWNALQKLLNAIISVFHKMLSQVASIRFSCGPFVRIDIEMASEIRPLLDPPSKNSTIQAVKQDAKEIGDKLVGFEDAWHLIHLASSNLLQNVELANTVINVPAAADGHLIAAGVVYQPLVHCLRCYSQGKSPL</sequence>
<accession>A0ACB8TS94</accession>
<organism evidence="1 2">
    <name type="scientific">Irpex rosettiformis</name>
    <dbReference type="NCBI Taxonomy" id="378272"/>
    <lineage>
        <taxon>Eukaryota</taxon>
        <taxon>Fungi</taxon>
        <taxon>Dikarya</taxon>
        <taxon>Basidiomycota</taxon>
        <taxon>Agaricomycotina</taxon>
        <taxon>Agaricomycetes</taxon>
        <taxon>Polyporales</taxon>
        <taxon>Irpicaceae</taxon>
        <taxon>Irpex</taxon>
    </lineage>
</organism>
<protein>
    <submittedName>
        <fullName evidence="1">Uncharacterized protein</fullName>
    </submittedName>
</protein>
<keyword evidence="2" id="KW-1185">Reference proteome</keyword>
<dbReference type="Proteomes" id="UP001055072">
    <property type="component" value="Unassembled WGS sequence"/>
</dbReference>
<evidence type="ECO:0000313" key="2">
    <source>
        <dbReference type="Proteomes" id="UP001055072"/>
    </source>
</evidence>
<name>A0ACB8TS94_9APHY</name>
<gene>
    <name evidence="1" type="ORF">BDY19DRAFT_968876</name>
</gene>
<proteinExistence type="predicted"/>
<dbReference type="EMBL" id="MU274937">
    <property type="protein sequence ID" value="KAI0084928.1"/>
    <property type="molecule type" value="Genomic_DNA"/>
</dbReference>